<evidence type="ECO:0000313" key="2">
    <source>
        <dbReference type="Proteomes" id="UP001324287"/>
    </source>
</evidence>
<name>A0ABZ1B567_9ACTN</name>
<evidence type="ECO:0000313" key="1">
    <source>
        <dbReference type="EMBL" id="WRL65952.1"/>
    </source>
</evidence>
<organism evidence="1 2">
    <name type="scientific">Blastococcus brunescens</name>
    <dbReference type="NCBI Taxonomy" id="1564165"/>
    <lineage>
        <taxon>Bacteria</taxon>
        <taxon>Bacillati</taxon>
        <taxon>Actinomycetota</taxon>
        <taxon>Actinomycetes</taxon>
        <taxon>Geodermatophilales</taxon>
        <taxon>Geodermatophilaceae</taxon>
        <taxon>Blastococcus</taxon>
    </lineage>
</organism>
<dbReference type="RefSeq" id="WP_324277269.1">
    <property type="nucleotide sequence ID" value="NZ_CP141261.1"/>
</dbReference>
<accession>A0ABZ1B567</accession>
<gene>
    <name evidence="1" type="ORF">U6N30_10575</name>
</gene>
<reference evidence="1 2" key="1">
    <citation type="submission" date="2023-12" db="EMBL/GenBank/DDBJ databases">
        <title>Blastococcus brunescens sp. nov., an actonobacterium isolated from sandstone collected in sahara desert.</title>
        <authorList>
            <person name="Gtari M."/>
            <person name="Ghodhbane F."/>
        </authorList>
    </citation>
    <scope>NUCLEOTIDE SEQUENCE [LARGE SCALE GENOMIC DNA]</scope>
    <source>
        <strain evidence="1 2">BMG 8361</strain>
    </source>
</reference>
<dbReference type="Proteomes" id="UP001324287">
    <property type="component" value="Chromosome"/>
</dbReference>
<sequence>MTVEADLLALTRLWRGDVDWATALRSGDLVLHGEPQACRALPRWLKLTSLAQTPRPTRRDAVLV</sequence>
<keyword evidence="2" id="KW-1185">Reference proteome</keyword>
<proteinExistence type="predicted"/>
<protein>
    <submittedName>
        <fullName evidence="1">Uncharacterized protein</fullName>
    </submittedName>
</protein>
<dbReference type="EMBL" id="CP141261">
    <property type="protein sequence ID" value="WRL65952.1"/>
    <property type="molecule type" value="Genomic_DNA"/>
</dbReference>